<proteinExistence type="inferred from homology"/>
<protein>
    <recommendedName>
        <fullName evidence="1">Protein SlyX homolog</fullName>
    </recommendedName>
</protein>
<dbReference type="STRING" id="655353.SAMN04488056_103228"/>
<comment type="similarity">
    <text evidence="1">Belongs to the SlyX family.</text>
</comment>
<dbReference type="RefSeq" id="WP_090070849.1">
    <property type="nucleotide sequence ID" value="NZ_FOVR01000003.1"/>
</dbReference>
<dbReference type="Pfam" id="PF04102">
    <property type="entry name" value="SlyX"/>
    <property type="match status" value="1"/>
</dbReference>
<evidence type="ECO:0000313" key="2">
    <source>
        <dbReference type="EMBL" id="SFO12024.1"/>
    </source>
</evidence>
<dbReference type="PANTHER" id="PTHR36508:SF1">
    <property type="entry name" value="PROTEIN SLYX"/>
    <property type="match status" value="1"/>
</dbReference>
<keyword evidence="3" id="KW-1185">Reference proteome</keyword>
<dbReference type="Proteomes" id="UP000199236">
    <property type="component" value="Unassembled WGS sequence"/>
</dbReference>
<dbReference type="OrthoDB" id="5422806at2"/>
<reference evidence="2 3" key="1">
    <citation type="submission" date="2016-10" db="EMBL/GenBank/DDBJ databases">
        <authorList>
            <person name="de Groot N.N."/>
        </authorList>
    </citation>
    <scope>NUCLEOTIDE SEQUENCE [LARGE SCALE GENOMIC DNA]</scope>
    <source>
        <strain evidence="2 3">CGMCC 1.9157</strain>
    </source>
</reference>
<evidence type="ECO:0000256" key="1">
    <source>
        <dbReference type="HAMAP-Rule" id="MF_00715"/>
    </source>
</evidence>
<gene>
    <name evidence="1" type="primary">slyX</name>
    <name evidence="2" type="ORF">SAMN04488056_103228</name>
</gene>
<evidence type="ECO:0000313" key="3">
    <source>
        <dbReference type="Proteomes" id="UP000199236"/>
    </source>
</evidence>
<accession>A0A1I5EKJ1</accession>
<organism evidence="2 3">
    <name type="scientific">Cohaesibacter marisflavi</name>
    <dbReference type="NCBI Taxonomy" id="655353"/>
    <lineage>
        <taxon>Bacteria</taxon>
        <taxon>Pseudomonadati</taxon>
        <taxon>Pseudomonadota</taxon>
        <taxon>Alphaproteobacteria</taxon>
        <taxon>Hyphomicrobiales</taxon>
        <taxon>Cohaesibacteraceae</taxon>
    </lineage>
</organism>
<dbReference type="HAMAP" id="MF_00715">
    <property type="entry name" value="SlyX"/>
    <property type="match status" value="1"/>
</dbReference>
<dbReference type="EMBL" id="FOVR01000003">
    <property type="protein sequence ID" value="SFO12024.1"/>
    <property type="molecule type" value="Genomic_DNA"/>
</dbReference>
<dbReference type="Gene3D" id="1.20.5.300">
    <property type="match status" value="1"/>
</dbReference>
<dbReference type="PANTHER" id="PTHR36508">
    <property type="entry name" value="PROTEIN SLYX"/>
    <property type="match status" value="1"/>
</dbReference>
<name>A0A1I5EKJ1_9HYPH</name>
<sequence length="69" mass="8115">MTQELESRVVDLEIQITHQANTIEDLSQMVSRQWDIMDRLTRQVKMLQDSLVELEENLPPPGNEKPPHY</sequence>
<dbReference type="AlphaFoldDB" id="A0A1I5EKJ1"/>
<dbReference type="InterPro" id="IPR007236">
    <property type="entry name" value="SlyX"/>
</dbReference>